<gene>
    <name evidence="2" type="ORF">K8V39_07685</name>
</gene>
<protein>
    <submittedName>
        <fullName evidence="2">Uncharacterized protein</fullName>
    </submittedName>
</protein>
<evidence type="ECO:0000313" key="3">
    <source>
        <dbReference type="Proteomes" id="UP000813420"/>
    </source>
</evidence>
<evidence type="ECO:0000256" key="1">
    <source>
        <dbReference type="SAM" id="Phobius"/>
    </source>
</evidence>
<keyword evidence="1" id="KW-1133">Transmembrane helix</keyword>
<dbReference type="AlphaFoldDB" id="A0A9D2VYM5"/>
<feature type="transmembrane region" description="Helical" evidence="1">
    <location>
        <begin position="6"/>
        <end position="27"/>
    </location>
</feature>
<reference evidence="2" key="2">
    <citation type="submission" date="2021-09" db="EMBL/GenBank/DDBJ databases">
        <authorList>
            <person name="Gilroy R."/>
        </authorList>
    </citation>
    <scope>NUCLEOTIDE SEQUENCE</scope>
    <source>
        <strain evidence="2">USAMLcec4-12693</strain>
    </source>
</reference>
<name>A0A9D2VYM5_9FIRM</name>
<organism evidence="2 3">
    <name type="scientific">Merdimonas faecis</name>
    <dbReference type="NCBI Taxonomy" id="1653435"/>
    <lineage>
        <taxon>Bacteria</taxon>
        <taxon>Bacillati</taxon>
        <taxon>Bacillota</taxon>
        <taxon>Clostridia</taxon>
        <taxon>Lachnospirales</taxon>
        <taxon>Lachnospiraceae</taxon>
        <taxon>Merdimonas</taxon>
    </lineage>
</organism>
<proteinExistence type="predicted"/>
<dbReference type="Proteomes" id="UP000813420">
    <property type="component" value="Unassembled WGS sequence"/>
</dbReference>
<dbReference type="RefSeq" id="WP_270644070.1">
    <property type="nucleotide sequence ID" value="NZ_DYXE01000068.1"/>
</dbReference>
<accession>A0A9D2VYM5</accession>
<keyword evidence="1" id="KW-0472">Membrane</keyword>
<comment type="caution">
    <text evidence="2">The sequence shown here is derived from an EMBL/GenBank/DDBJ whole genome shotgun (WGS) entry which is preliminary data.</text>
</comment>
<evidence type="ECO:0000313" key="2">
    <source>
        <dbReference type="EMBL" id="HJH50127.1"/>
    </source>
</evidence>
<keyword evidence="1" id="KW-0812">Transmembrane</keyword>
<reference evidence="2" key="1">
    <citation type="journal article" date="2021" name="PeerJ">
        <title>Extensive microbial diversity within the chicken gut microbiome revealed by metagenomics and culture.</title>
        <authorList>
            <person name="Gilroy R."/>
            <person name="Ravi A."/>
            <person name="Getino M."/>
            <person name="Pursley I."/>
            <person name="Horton D.L."/>
            <person name="Alikhan N.F."/>
            <person name="Baker D."/>
            <person name="Gharbi K."/>
            <person name="Hall N."/>
            <person name="Watson M."/>
            <person name="Adriaenssens E.M."/>
            <person name="Foster-Nyarko E."/>
            <person name="Jarju S."/>
            <person name="Secka A."/>
            <person name="Antonio M."/>
            <person name="Oren A."/>
            <person name="Chaudhuri R.R."/>
            <person name="La Ragione R."/>
            <person name="Hildebrand F."/>
            <person name="Pallen M.J."/>
        </authorList>
    </citation>
    <scope>NUCLEOTIDE SEQUENCE</scope>
    <source>
        <strain evidence="2">USAMLcec4-12693</strain>
    </source>
</reference>
<sequence>MDARFIILLIMSALLLGWVIFCGIQFFRHSKELIVDADFIGHVKCEKCGTLYDVNAAQFTESHMSKSVSTSKTQFKNGAFINRPQYRYFAKKFYCPCCGKKRYAQVLNINEINSQMLKPTLRAGVRWLIFMFVGGVLILAVSSIPMFFANRAAQQKADELRQERYEEFKERYF</sequence>
<dbReference type="EMBL" id="DYXE01000068">
    <property type="protein sequence ID" value="HJH50127.1"/>
    <property type="molecule type" value="Genomic_DNA"/>
</dbReference>
<feature type="transmembrane region" description="Helical" evidence="1">
    <location>
        <begin position="125"/>
        <end position="148"/>
    </location>
</feature>